<reference evidence="2" key="1">
    <citation type="submission" date="2022-06" db="EMBL/GenBank/DDBJ databases">
        <title>Diverse halophilic archaea isolated from saline environments.</title>
        <authorList>
            <person name="Cui H.-L."/>
        </authorList>
    </citation>
    <scope>NUCLEOTIDE SEQUENCE</scope>
    <source>
        <strain evidence="2">WLHS1</strain>
    </source>
</reference>
<name>A0A9E7N848_9EURY</name>
<evidence type="ECO:0000313" key="2">
    <source>
        <dbReference type="EMBL" id="UTF51995.1"/>
    </source>
</evidence>
<evidence type="ECO:0008006" key="4">
    <source>
        <dbReference type="Google" id="ProtNLM"/>
    </source>
</evidence>
<dbReference type="InterPro" id="IPR011047">
    <property type="entry name" value="Quinoprotein_ADH-like_sf"/>
</dbReference>
<gene>
    <name evidence="2" type="ORF">NGM29_09245</name>
</gene>
<keyword evidence="3" id="KW-1185">Reference proteome</keyword>
<proteinExistence type="predicted"/>
<dbReference type="InterPro" id="IPR013211">
    <property type="entry name" value="LVIVD"/>
</dbReference>
<dbReference type="AlphaFoldDB" id="A0A9E7N848"/>
<evidence type="ECO:0000313" key="3">
    <source>
        <dbReference type="Proteomes" id="UP001056855"/>
    </source>
</evidence>
<sequence length="517" mass="55514">MQRRALLRSVAGACGVGIGLGPGVSSGSAVAASTAQESYEPLGSVPVDGACEVVVGDDRDTAYLATVNGFATVDVSDPADPQVLADRRFLLEDVENEDRSFTEILDVEVSGDRLIVPGPANPGGTDVFHGFLQYDVNDPANPMLIGDPVETGYHLHNCFFEGDRLYLPRNEVGQNRRPNAVEIYDLSEDDPELLGEWSLLDHEPRWDDVTNHFLWYLHDVTVHDDIAVLPFWNAGTYLVDVSDPSDPTYVSHVSDTSLEEQLEISDAEMMDYYTGLPGNDHYGALDDTGSILAVGREAWVTDAPEADRHGGIDLYDVSDSENPVHAATIDAPETPNGAYEAGQWTTSHNFELHDGHLYSSWYRGGVKLYDLSTLEDPEEIAAWRDPSVAAFWTARVLEPSATFVASSTSILPNAGTEGALYVFASEAGEQVDPPSFEGDTGDPSEDADGNETGTGNDGNETDTGNDENESDPGDNETADADAGAEESESDSTPGFTATGAAGVVGGTLALEAWRRRR</sequence>
<protein>
    <recommendedName>
        <fullName evidence="4">LVIVD repeat-containing protein</fullName>
    </recommendedName>
</protein>
<dbReference type="SUPFAM" id="SSF50998">
    <property type="entry name" value="Quinoprotein alcohol dehydrogenase-like"/>
    <property type="match status" value="1"/>
</dbReference>
<evidence type="ECO:0000256" key="1">
    <source>
        <dbReference type="SAM" id="MobiDB-lite"/>
    </source>
</evidence>
<dbReference type="KEGG" id="sawl:NGM29_09245"/>
<feature type="compositionally biased region" description="Acidic residues" evidence="1">
    <location>
        <begin position="439"/>
        <end position="449"/>
    </location>
</feature>
<feature type="compositionally biased region" description="Acidic residues" evidence="1">
    <location>
        <begin position="459"/>
        <end position="489"/>
    </location>
</feature>
<feature type="compositionally biased region" description="Low complexity" evidence="1">
    <location>
        <begin position="490"/>
        <end position="510"/>
    </location>
</feature>
<dbReference type="GeneID" id="73290229"/>
<dbReference type="RefSeq" id="WP_254155657.1">
    <property type="nucleotide sequence ID" value="NZ_CP100355.1"/>
</dbReference>
<accession>A0A9E7N848</accession>
<dbReference type="Pfam" id="PF08309">
    <property type="entry name" value="LVIVD"/>
    <property type="match status" value="2"/>
</dbReference>
<feature type="region of interest" description="Disordered" evidence="1">
    <location>
        <begin position="430"/>
        <end position="517"/>
    </location>
</feature>
<dbReference type="Proteomes" id="UP001056855">
    <property type="component" value="Chromosome"/>
</dbReference>
<dbReference type="EMBL" id="CP100355">
    <property type="protein sequence ID" value="UTF51995.1"/>
    <property type="molecule type" value="Genomic_DNA"/>
</dbReference>
<organism evidence="2 3">
    <name type="scientific">Natronosalvus rutilus</name>
    <dbReference type="NCBI Taxonomy" id="2953753"/>
    <lineage>
        <taxon>Archaea</taxon>
        <taxon>Methanobacteriati</taxon>
        <taxon>Methanobacteriota</taxon>
        <taxon>Stenosarchaea group</taxon>
        <taxon>Halobacteria</taxon>
        <taxon>Halobacteriales</taxon>
        <taxon>Natrialbaceae</taxon>
        <taxon>Natronosalvus</taxon>
    </lineage>
</organism>